<comment type="caution">
    <text evidence="2">The sequence shown here is derived from an EMBL/GenBank/DDBJ whole genome shotgun (WGS) entry which is preliminary data.</text>
</comment>
<proteinExistence type="predicted"/>
<organism evidence="2 3">
    <name type="scientific">Parthenolecanium corni</name>
    <dbReference type="NCBI Taxonomy" id="536013"/>
    <lineage>
        <taxon>Eukaryota</taxon>
        <taxon>Metazoa</taxon>
        <taxon>Ecdysozoa</taxon>
        <taxon>Arthropoda</taxon>
        <taxon>Hexapoda</taxon>
        <taxon>Insecta</taxon>
        <taxon>Pterygota</taxon>
        <taxon>Neoptera</taxon>
        <taxon>Paraneoptera</taxon>
        <taxon>Hemiptera</taxon>
        <taxon>Sternorrhyncha</taxon>
        <taxon>Coccoidea</taxon>
        <taxon>Coccidae</taxon>
        <taxon>Parthenolecanium</taxon>
    </lineage>
</organism>
<keyword evidence="1" id="KW-0472">Membrane</keyword>
<dbReference type="EMBL" id="JBBCAQ010000034">
    <property type="protein sequence ID" value="KAK7579947.1"/>
    <property type="molecule type" value="Genomic_DNA"/>
</dbReference>
<keyword evidence="1" id="KW-1133">Transmembrane helix</keyword>
<keyword evidence="1" id="KW-0812">Transmembrane</keyword>
<keyword evidence="3" id="KW-1185">Reference proteome</keyword>
<dbReference type="AlphaFoldDB" id="A0AAN9T9S7"/>
<dbReference type="Proteomes" id="UP001367676">
    <property type="component" value="Unassembled WGS sequence"/>
</dbReference>
<sequence length="278" mass="31659">MNYRNYNSLDRCRNERSHDPEFDDFGFDRRRYGSGRYVRNDLDTFYTTKHDNPDLVQFGNNSGKRCENECQNTTNGLEARRTSAAYKYSSCDCSSNCKVVELDSKLNLNSSAETKDMIGSYGVYCRRANADDDGGFSQGDTKGANYYAEHRVVVNSGRNGTTTNTIVENDPSKEDDKFVWCCVSEPKMQAERNSHWYKSSMAVLLLAISLAVLLMVSGLLLYFKYFSFEVGWIFWLNMRRANEQQLRVDDIPNCRVEDAPVTVPCKNQIIHGDVGDGC</sequence>
<feature type="transmembrane region" description="Helical" evidence="1">
    <location>
        <begin position="202"/>
        <end position="223"/>
    </location>
</feature>
<reference evidence="2 3" key="1">
    <citation type="submission" date="2024-03" db="EMBL/GenBank/DDBJ databases">
        <title>Adaptation during the transition from Ophiocordyceps entomopathogen to insect associate is accompanied by gene loss and intensified selection.</title>
        <authorList>
            <person name="Ward C.M."/>
            <person name="Onetto C.A."/>
            <person name="Borneman A.R."/>
        </authorList>
    </citation>
    <scope>NUCLEOTIDE SEQUENCE [LARGE SCALE GENOMIC DNA]</scope>
    <source>
        <strain evidence="2">AWRI1</strain>
        <tissue evidence="2">Single Adult Female</tissue>
    </source>
</reference>
<evidence type="ECO:0000313" key="2">
    <source>
        <dbReference type="EMBL" id="KAK7579947.1"/>
    </source>
</evidence>
<evidence type="ECO:0000313" key="3">
    <source>
        <dbReference type="Proteomes" id="UP001367676"/>
    </source>
</evidence>
<name>A0AAN9T9S7_9HEMI</name>
<gene>
    <name evidence="2" type="ORF">V9T40_000576</name>
</gene>
<protein>
    <submittedName>
        <fullName evidence="2">Uncharacterized protein</fullName>
    </submittedName>
</protein>
<accession>A0AAN9T9S7</accession>
<evidence type="ECO:0000256" key="1">
    <source>
        <dbReference type="SAM" id="Phobius"/>
    </source>
</evidence>